<keyword evidence="4" id="KW-1185">Reference proteome</keyword>
<sequence>METRNTILDKGNVWHGLRKRGLFFLLILGFHITYAQKEISRNWLTSEFKKGVDFNEIDEWRTAQQRATFQKINALPENLKSTFIQQAEKANAYQWPSLPASLYLDYKHTGTRTNYEQLQSERRRKLSNLVIGELIERKGRFIPQLVNGLWLVLEESTWVAPAHIVVQKEGADLPNPEEGYIDLNAGRTAVTVAMIYHLLAPELGAYSKVINKRILSELDKRIFQPYMKYNHFWWMGFKGNAVNNWNAWVNTNCMHTALLTMQSPDSLNRFTEKIMRSTDNFLNQYPLDGGCDEGPSYWGEAGGKLIRLLTLLNSATKGQLNWEDKPLIHEMGNYIYKMHIADDYMVNFADATARSTPDFESIYQFGTLFNDSVLKQFAAFQFKQEHQELPSGDVTDFVQSVAIYADLLKIPATAAYPKVSLLPQLQVLTMRSEAGSSKGMFVAIKGGNNAESHNHNDIGNFIICMDGKPAIIDVGVGTYTSKTFSKQRYELWNLQSQWHNCPVINGIPQSDGKKYAAKDFTYSHERDHESLDLDLAAAYPETAEVKQWKRKLDFYPAKESLTLTESYQLKKFQQASVLNFITAVAVQQSQGELTFGNTGLALKYDPSKFELKITEKLLEDQRLKNSWGEKVYRVELRLKSKSLKDQVVLKFYKK</sequence>
<evidence type="ECO:0000313" key="4">
    <source>
        <dbReference type="Proteomes" id="UP000183200"/>
    </source>
</evidence>
<dbReference type="STRING" id="430522.BFS30_02990"/>
<dbReference type="Pfam" id="PF07940">
    <property type="entry name" value="Hepar_II_III_C"/>
    <property type="match status" value="1"/>
</dbReference>
<dbReference type="InterPro" id="IPR008929">
    <property type="entry name" value="Chondroitin_lyas"/>
</dbReference>
<dbReference type="RefSeq" id="WP_074606444.1">
    <property type="nucleotide sequence ID" value="NZ_FNGY01000003.1"/>
</dbReference>
<name>A0A1G9SGX0_9SPHI</name>
<dbReference type="SUPFAM" id="SSF48230">
    <property type="entry name" value="Chondroitin AC/alginate lyase"/>
    <property type="match status" value="1"/>
</dbReference>
<comment type="subcellular location">
    <subcellularLocation>
        <location evidence="1">Cell envelope</location>
    </subcellularLocation>
</comment>
<dbReference type="Gene3D" id="1.50.10.100">
    <property type="entry name" value="Chondroitin AC/alginate lyase"/>
    <property type="match status" value="1"/>
</dbReference>
<feature type="domain" description="Heparinase II/III-like C-terminal" evidence="2">
    <location>
        <begin position="442"/>
        <end position="571"/>
    </location>
</feature>
<evidence type="ECO:0000259" key="2">
    <source>
        <dbReference type="Pfam" id="PF07940"/>
    </source>
</evidence>
<dbReference type="Proteomes" id="UP000183200">
    <property type="component" value="Unassembled WGS sequence"/>
</dbReference>
<organism evidence="3 4">
    <name type="scientific">Pedobacter steynii</name>
    <dbReference type="NCBI Taxonomy" id="430522"/>
    <lineage>
        <taxon>Bacteria</taxon>
        <taxon>Pseudomonadati</taxon>
        <taxon>Bacteroidota</taxon>
        <taxon>Sphingobacteriia</taxon>
        <taxon>Sphingobacteriales</taxon>
        <taxon>Sphingobacteriaceae</taxon>
        <taxon>Pedobacter</taxon>
    </lineage>
</organism>
<protein>
    <submittedName>
        <fullName evidence="3">Heparinase II/III-like protein</fullName>
    </submittedName>
</protein>
<dbReference type="GO" id="GO:0030313">
    <property type="term" value="C:cell envelope"/>
    <property type="evidence" value="ECO:0007669"/>
    <property type="project" value="UniProtKB-SubCell"/>
</dbReference>
<gene>
    <name evidence="3" type="ORF">SAMN05421820_103593</name>
</gene>
<dbReference type="InterPro" id="IPR012480">
    <property type="entry name" value="Hepar_II_III_C"/>
</dbReference>
<dbReference type="EMBL" id="FNGY01000003">
    <property type="protein sequence ID" value="SDM34570.1"/>
    <property type="molecule type" value="Genomic_DNA"/>
</dbReference>
<dbReference type="GO" id="GO:0016829">
    <property type="term" value="F:lyase activity"/>
    <property type="evidence" value="ECO:0007669"/>
    <property type="project" value="InterPro"/>
</dbReference>
<dbReference type="AlphaFoldDB" id="A0A1G9SGX0"/>
<proteinExistence type="predicted"/>
<evidence type="ECO:0000313" key="3">
    <source>
        <dbReference type="EMBL" id="SDM34570.1"/>
    </source>
</evidence>
<accession>A0A1G9SGX0</accession>
<reference evidence="4" key="1">
    <citation type="submission" date="2016-10" db="EMBL/GenBank/DDBJ databases">
        <authorList>
            <person name="Varghese N."/>
            <person name="Submissions S."/>
        </authorList>
    </citation>
    <scope>NUCLEOTIDE SEQUENCE [LARGE SCALE GENOMIC DNA]</scope>
    <source>
        <strain evidence="4">DSM 19110</strain>
    </source>
</reference>
<dbReference type="Gene3D" id="2.70.98.70">
    <property type="match status" value="1"/>
</dbReference>
<evidence type="ECO:0000256" key="1">
    <source>
        <dbReference type="ARBA" id="ARBA00004196"/>
    </source>
</evidence>